<organism evidence="1 2">
    <name type="scientific">Phototrophicus methaneseepsis</name>
    <dbReference type="NCBI Taxonomy" id="2710758"/>
    <lineage>
        <taxon>Bacteria</taxon>
        <taxon>Bacillati</taxon>
        <taxon>Chloroflexota</taxon>
        <taxon>Candidatus Thermofontia</taxon>
        <taxon>Phototrophicales</taxon>
        <taxon>Phototrophicaceae</taxon>
        <taxon>Phototrophicus</taxon>
    </lineage>
</organism>
<evidence type="ECO:0000313" key="2">
    <source>
        <dbReference type="Proteomes" id="UP000594468"/>
    </source>
</evidence>
<keyword evidence="2" id="KW-1185">Reference proteome</keyword>
<dbReference type="AlphaFoldDB" id="A0A7S8EB16"/>
<accession>A0A7S8EB16</accession>
<dbReference type="KEGG" id="pmet:G4Y79_04570"/>
<dbReference type="RefSeq" id="WP_195171725.1">
    <property type="nucleotide sequence ID" value="NZ_CP062983.1"/>
</dbReference>
<protein>
    <submittedName>
        <fullName evidence="1">Uncharacterized protein</fullName>
    </submittedName>
</protein>
<proteinExistence type="predicted"/>
<dbReference type="Proteomes" id="UP000594468">
    <property type="component" value="Chromosome"/>
</dbReference>
<reference evidence="1 2" key="1">
    <citation type="submission" date="2020-02" db="EMBL/GenBank/DDBJ databases">
        <authorList>
            <person name="Zheng R.K."/>
            <person name="Sun C.M."/>
        </authorList>
    </citation>
    <scope>NUCLEOTIDE SEQUENCE [LARGE SCALE GENOMIC DNA]</scope>
    <source>
        <strain evidence="2">rifampicinis</strain>
    </source>
</reference>
<dbReference type="EMBL" id="CP062983">
    <property type="protein sequence ID" value="QPC83661.1"/>
    <property type="molecule type" value="Genomic_DNA"/>
</dbReference>
<sequence>MSKYTTKPEAVPSRAHNKYERYSLRENPFPVNPIINPDSPDDRMNGVIYDPSIRTAEYDKVVSNFIKVPQTEPNHLRLGYIVDTSYIGRGNGKSAFIVNLQKEINRDFALTLSQSQNKCFAVRLRPEGGGSIKTFERFIELFVDELFDSHIIADALVALRLSAILAIDETFDADQHFTTDDDYRDKLSQMEWYRDNRLDYRHINHRILSNEYIQSLPPDFPLFQDNRLFGRVSNESTFRDYFVSLRRGKPKSEFVFSHLVNMFIAAGFNGAYVFVDDFERIPDFQSGRQKRDFATQLRTFVFDGSYTNASIGFYNFILVLHAGVQGMIQEAWELSGLEHRAPLPHQGAANAPSHIIFFNKITTENTYSLIGKYLESYRITKMDESDMLFPFSRETVSRLAEINEYNCTKILKSAYEVLKKAADNNISPITPDMIVADEDDISDDLGNRLTGIHNAPTKNLLDEE</sequence>
<name>A0A7S8EB16_9CHLR</name>
<gene>
    <name evidence="1" type="ORF">G4Y79_04570</name>
</gene>
<evidence type="ECO:0000313" key="1">
    <source>
        <dbReference type="EMBL" id="QPC83661.1"/>
    </source>
</evidence>